<keyword evidence="1" id="KW-0805">Transcription regulation</keyword>
<dbReference type="GO" id="GO:0006355">
    <property type="term" value="P:regulation of DNA-templated transcription"/>
    <property type="evidence" value="ECO:0007669"/>
    <property type="project" value="InterPro"/>
</dbReference>
<sequence length="748" mass="85092">MDAEHAESLEQLGFPNDSVTMQEALRLIGEMALSEEAVLVLDDYHLVSATDVSGFVYFLIVSEIEHLHIILTARFVERFRIEELSLKGYLYHIEKDFFELAPGEIAEYYKLCGVNLRPEEADRLYRLTEGWISALYLLLLSFRETGSLADTNNIQKLVESAIYEPFSPEIKEFLLSLCLFDNFTLEQAGHMWSGGDADALLAEVRRKNAFITFDAETKTYQMHNIFTGFLRERLSDRPADYRRGLYEKAGQWCLQAGDYLTAMHHFHAAEDYDSLLYAAELDKTSSFGAEKKALIIRYFEECPSEYRKRHPMALLVYAMALVTFNETVLFQNVCLELTHLIQSGGLDDERGNELAGELELLTSFGQYNDIMGMSEHHKRACALLKKPSGFMDTTGSWTFGSPSVLYMFYRESGMLEQEIRDMKEAMPYYYRLTDGHGTGAEHLMEAERHFNRGDAESAKIAMHRALYLAEEAKQPNMLLCGFFLQARMALSQGDYALVQELLRQIHETVESNRQYVLIHTVDLCRGFIDSCLGQKDKIPEWLAEGDFNSSRLFFPARAFYNIIYGRALLLRGDYAKLLGLSGQFFGIASVFPSVLANVYTHIYVGVANQRLHRMAEALGAIRQALVLAAPDEVWMPFVENGEEISPILDALLSEGVYREDIARIRTLHVPYQKALEDIQDTHFNENKPNLTEREVEIAHLAAEGCSNREIGARLFISENTVKKYLKSVFEKLGVSSRSLLGQHLDPPG</sequence>
<dbReference type="InterPro" id="IPR016032">
    <property type="entry name" value="Sig_transdc_resp-reg_C-effctor"/>
</dbReference>
<name>A0A644Y9F6_9ZZZZ</name>
<dbReference type="InterPro" id="IPR041617">
    <property type="entry name" value="TPR_MalT"/>
</dbReference>
<dbReference type="PROSITE" id="PS00622">
    <property type="entry name" value="HTH_LUXR_1"/>
    <property type="match status" value="1"/>
</dbReference>
<reference evidence="5" key="1">
    <citation type="submission" date="2019-08" db="EMBL/GenBank/DDBJ databases">
        <authorList>
            <person name="Kucharzyk K."/>
            <person name="Murdoch R.W."/>
            <person name="Higgins S."/>
            <person name="Loffler F."/>
        </authorList>
    </citation>
    <scope>NUCLEOTIDE SEQUENCE</scope>
</reference>
<evidence type="ECO:0000256" key="3">
    <source>
        <dbReference type="ARBA" id="ARBA00023163"/>
    </source>
</evidence>
<accession>A0A644Y9F6</accession>
<dbReference type="Pfam" id="PF00196">
    <property type="entry name" value="GerE"/>
    <property type="match status" value="1"/>
</dbReference>
<gene>
    <name evidence="5" type="primary">malT_18</name>
    <name evidence="5" type="ORF">SDC9_71752</name>
</gene>
<dbReference type="Gene3D" id="1.25.40.10">
    <property type="entry name" value="Tetratricopeptide repeat domain"/>
    <property type="match status" value="1"/>
</dbReference>
<keyword evidence="3" id="KW-0804">Transcription</keyword>
<keyword evidence="2" id="KW-0238">DNA-binding</keyword>
<dbReference type="PROSITE" id="PS50043">
    <property type="entry name" value="HTH_LUXR_2"/>
    <property type="match status" value="1"/>
</dbReference>
<dbReference type="GO" id="GO:0003677">
    <property type="term" value="F:DNA binding"/>
    <property type="evidence" value="ECO:0007669"/>
    <property type="project" value="UniProtKB-KW"/>
</dbReference>
<evidence type="ECO:0000256" key="2">
    <source>
        <dbReference type="ARBA" id="ARBA00023125"/>
    </source>
</evidence>
<evidence type="ECO:0000313" key="5">
    <source>
        <dbReference type="EMBL" id="MPM25262.1"/>
    </source>
</evidence>
<dbReference type="SMART" id="SM00421">
    <property type="entry name" value="HTH_LUXR"/>
    <property type="match status" value="1"/>
</dbReference>
<dbReference type="EMBL" id="VSSQ01004455">
    <property type="protein sequence ID" value="MPM25262.1"/>
    <property type="molecule type" value="Genomic_DNA"/>
</dbReference>
<dbReference type="InterPro" id="IPR059106">
    <property type="entry name" value="WHD_MalT"/>
</dbReference>
<protein>
    <submittedName>
        <fullName evidence="5">HTH-type transcriptional regulator MalT</fullName>
    </submittedName>
</protein>
<dbReference type="InterPro" id="IPR036388">
    <property type="entry name" value="WH-like_DNA-bd_sf"/>
</dbReference>
<dbReference type="PANTHER" id="PTHR44688">
    <property type="entry name" value="DNA-BINDING TRANSCRIPTIONAL ACTIVATOR DEVR_DOSR"/>
    <property type="match status" value="1"/>
</dbReference>
<proteinExistence type="predicted"/>
<feature type="domain" description="HTH luxR-type" evidence="4">
    <location>
        <begin position="683"/>
        <end position="748"/>
    </location>
</feature>
<dbReference type="InterPro" id="IPR000792">
    <property type="entry name" value="Tscrpt_reg_LuxR_C"/>
</dbReference>
<dbReference type="PANTHER" id="PTHR44688:SF16">
    <property type="entry name" value="DNA-BINDING TRANSCRIPTIONAL ACTIVATOR DEVR_DOSR"/>
    <property type="match status" value="1"/>
</dbReference>
<dbReference type="Gene3D" id="1.10.10.10">
    <property type="entry name" value="Winged helix-like DNA-binding domain superfamily/Winged helix DNA-binding domain"/>
    <property type="match status" value="1"/>
</dbReference>
<dbReference type="SUPFAM" id="SSF46894">
    <property type="entry name" value="C-terminal effector domain of the bipartite response regulators"/>
    <property type="match status" value="1"/>
</dbReference>
<dbReference type="Pfam" id="PF17874">
    <property type="entry name" value="TPR_MalT"/>
    <property type="match status" value="1"/>
</dbReference>
<dbReference type="PRINTS" id="PR00038">
    <property type="entry name" value="HTHLUXR"/>
</dbReference>
<evidence type="ECO:0000256" key="1">
    <source>
        <dbReference type="ARBA" id="ARBA00023015"/>
    </source>
</evidence>
<organism evidence="5">
    <name type="scientific">bioreactor metagenome</name>
    <dbReference type="NCBI Taxonomy" id="1076179"/>
    <lineage>
        <taxon>unclassified sequences</taxon>
        <taxon>metagenomes</taxon>
        <taxon>ecological metagenomes</taxon>
    </lineage>
</organism>
<dbReference type="AlphaFoldDB" id="A0A644Y9F6"/>
<dbReference type="Pfam" id="PF25873">
    <property type="entry name" value="WHD_MalT"/>
    <property type="match status" value="1"/>
</dbReference>
<dbReference type="CDD" id="cd06170">
    <property type="entry name" value="LuxR_C_like"/>
    <property type="match status" value="1"/>
</dbReference>
<evidence type="ECO:0000259" key="4">
    <source>
        <dbReference type="PROSITE" id="PS50043"/>
    </source>
</evidence>
<dbReference type="InterPro" id="IPR011990">
    <property type="entry name" value="TPR-like_helical_dom_sf"/>
</dbReference>
<comment type="caution">
    <text evidence="5">The sequence shown here is derived from an EMBL/GenBank/DDBJ whole genome shotgun (WGS) entry which is preliminary data.</text>
</comment>
<dbReference type="SUPFAM" id="SSF48452">
    <property type="entry name" value="TPR-like"/>
    <property type="match status" value="1"/>
</dbReference>